<gene>
    <name evidence="2" type="ORF">K0M31_002994</name>
</gene>
<comment type="caution">
    <text evidence="2">The sequence shown here is derived from an EMBL/GenBank/DDBJ whole genome shotgun (WGS) entry which is preliminary data.</text>
</comment>
<feature type="compositionally biased region" description="Gly residues" evidence="1">
    <location>
        <begin position="104"/>
        <end position="116"/>
    </location>
</feature>
<evidence type="ECO:0000313" key="3">
    <source>
        <dbReference type="Proteomes" id="UP001177670"/>
    </source>
</evidence>
<reference evidence="2" key="1">
    <citation type="submission" date="2021-10" db="EMBL/GenBank/DDBJ databases">
        <title>Melipona bicolor Genome sequencing and assembly.</title>
        <authorList>
            <person name="Araujo N.S."/>
            <person name="Arias M.C."/>
        </authorList>
    </citation>
    <scope>NUCLEOTIDE SEQUENCE</scope>
    <source>
        <strain evidence="2">USP_2M_L1-L4_2017</strain>
        <tissue evidence="2">Whole body</tissue>
    </source>
</reference>
<evidence type="ECO:0000313" key="2">
    <source>
        <dbReference type="EMBL" id="KAK1128536.1"/>
    </source>
</evidence>
<feature type="region of interest" description="Disordered" evidence="1">
    <location>
        <begin position="97"/>
        <end position="119"/>
    </location>
</feature>
<name>A0AA40KQ13_9HYME</name>
<dbReference type="Proteomes" id="UP001177670">
    <property type="component" value="Unassembled WGS sequence"/>
</dbReference>
<sequence>MPNCQNACSLVSDRGEARGNRFEFVTAVGRVLAGQRARRTKRLRRIGGAMRSTTDGKQDSCSQIAGWDKTRQIAEHEGRGKLGLLDERMTRQDCIGSRRRGMNGSSGGGGGGGGDDWGLQRYNEIQEGRKSERYPFSYLRGEWMLCERTAEKTRIPMYACNLLPPAYVSRLCKSKDVAEDRRGWLGA</sequence>
<organism evidence="2 3">
    <name type="scientific">Melipona bicolor</name>
    <dbReference type="NCBI Taxonomy" id="60889"/>
    <lineage>
        <taxon>Eukaryota</taxon>
        <taxon>Metazoa</taxon>
        <taxon>Ecdysozoa</taxon>
        <taxon>Arthropoda</taxon>
        <taxon>Hexapoda</taxon>
        <taxon>Insecta</taxon>
        <taxon>Pterygota</taxon>
        <taxon>Neoptera</taxon>
        <taxon>Endopterygota</taxon>
        <taxon>Hymenoptera</taxon>
        <taxon>Apocrita</taxon>
        <taxon>Aculeata</taxon>
        <taxon>Apoidea</taxon>
        <taxon>Anthophila</taxon>
        <taxon>Apidae</taxon>
        <taxon>Melipona</taxon>
    </lineage>
</organism>
<dbReference type="EMBL" id="JAHYIQ010000010">
    <property type="protein sequence ID" value="KAK1128536.1"/>
    <property type="molecule type" value="Genomic_DNA"/>
</dbReference>
<accession>A0AA40KQ13</accession>
<evidence type="ECO:0000256" key="1">
    <source>
        <dbReference type="SAM" id="MobiDB-lite"/>
    </source>
</evidence>
<proteinExistence type="predicted"/>
<protein>
    <submittedName>
        <fullName evidence="2">Uncharacterized protein</fullName>
    </submittedName>
</protein>
<dbReference type="AlphaFoldDB" id="A0AA40KQ13"/>
<keyword evidence="3" id="KW-1185">Reference proteome</keyword>